<dbReference type="Proteomes" id="UP000218231">
    <property type="component" value="Unassembled WGS sequence"/>
</dbReference>
<reference evidence="2 3" key="1">
    <citation type="journal article" date="2017" name="Curr. Biol.">
        <title>Genome architecture and evolution of a unichromosomal asexual nematode.</title>
        <authorList>
            <person name="Fradin H."/>
            <person name="Zegar C."/>
            <person name="Gutwein M."/>
            <person name="Lucas J."/>
            <person name="Kovtun M."/>
            <person name="Corcoran D."/>
            <person name="Baugh L.R."/>
            <person name="Kiontke K."/>
            <person name="Gunsalus K."/>
            <person name="Fitch D.H."/>
            <person name="Piano F."/>
        </authorList>
    </citation>
    <scope>NUCLEOTIDE SEQUENCE [LARGE SCALE GENOMIC DNA]</scope>
    <source>
        <strain evidence="2">PF1309</strain>
    </source>
</reference>
<dbReference type="STRING" id="2018661.A0A2A2J8R5"/>
<feature type="region of interest" description="Disordered" evidence="1">
    <location>
        <begin position="252"/>
        <end position="309"/>
    </location>
</feature>
<keyword evidence="3" id="KW-1185">Reference proteome</keyword>
<feature type="region of interest" description="Disordered" evidence="1">
    <location>
        <begin position="1"/>
        <end position="39"/>
    </location>
</feature>
<evidence type="ECO:0000256" key="1">
    <source>
        <dbReference type="SAM" id="MobiDB-lite"/>
    </source>
</evidence>
<protein>
    <submittedName>
        <fullName evidence="2">Uncharacterized protein</fullName>
    </submittedName>
</protein>
<evidence type="ECO:0000313" key="3">
    <source>
        <dbReference type="Proteomes" id="UP000218231"/>
    </source>
</evidence>
<comment type="caution">
    <text evidence="2">The sequence shown here is derived from an EMBL/GenBank/DDBJ whole genome shotgun (WGS) entry which is preliminary data.</text>
</comment>
<proteinExistence type="predicted"/>
<dbReference type="EMBL" id="LIAE01010604">
    <property type="protein sequence ID" value="PAV58053.1"/>
    <property type="molecule type" value="Genomic_DNA"/>
</dbReference>
<sequence>MNLMRQPPNPSFIREDPRNVDKNQNQPIDIRLSPQIGPESSLMSGITAPTVNMPNIASILIPPPTQTQVQPQGGNNQPVLARNPNLFFPNSGPRFFEIDSEPCTFGWCGNECCPKMTTIEASPIPGSYSPPHPIVLVLHPSNAQRCSPMCQPQCSPQCLARLQYSAMPINTPPHSIRPPIHFPSQQQLQCRSDCMPSCHVDCLILPPTILECPKWQCFCPSGYIRCSISACCNQYQEAPSKKVEIRKETKNFGKIKKNSQSESNEDRSTAKPEEATRKEEFSEEVDEFKKETDQSDKNDKEQFEIESERRKIVEGEIMIPTTDLPRQITIPMSAPTALRLPPRTTPVPTLIPIYPEPSGNSLGERSKSSYNLWQYRSSTPTPPTNLKSEPELPLLRAVPNSKQSLSPKREFFSFKEAKNYLNLLSLQTA</sequence>
<organism evidence="2 3">
    <name type="scientific">Diploscapter pachys</name>
    <dbReference type="NCBI Taxonomy" id="2018661"/>
    <lineage>
        <taxon>Eukaryota</taxon>
        <taxon>Metazoa</taxon>
        <taxon>Ecdysozoa</taxon>
        <taxon>Nematoda</taxon>
        <taxon>Chromadorea</taxon>
        <taxon>Rhabditida</taxon>
        <taxon>Rhabditina</taxon>
        <taxon>Rhabditomorpha</taxon>
        <taxon>Rhabditoidea</taxon>
        <taxon>Rhabditidae</taxon>
        <taxon>Diploscapter</taxon>
    </lineage>
</organism>
<dbReference type="AlphaFoldDB" id="A0A2A2J8R5"/>
<feature type="compositionally biased region" description="Basic and acidic residues" evidence="1">
    <location>
        <begin position="264"/>
        <end position="280"/>
    </location>
</feature>
<gene>
    <name evidence="2" type="ORF">WR25_18816</name>
</gene>
<dbReference type="OrthoDB" id="5876873at2759"/>
<evidence type="ECO:0000313" key="2">
    <source>
        <dbReference type="EMBL" id="PAV58053.1"/>
    </source>
</evidence>
<accession>A0A2A2J8R5</accession>
<name>A0A2A2J8R5_9BILA</name>
<feature type="compositionally biased region" description="Basic and acidic residues" evidence="1">
    <location>
        <begin position="287"/>
        <end position="309"/>
    </location>
</feature>